<dbReference type="EMBL" id="FCOI02000023">
    <property type="protein sequence ID" value="SAK81525.1"/>
    <property type="molecule type" value="Genomic_DNA"/>
</dbReference>
<name>A0A158CGS0_9BURK</name>
<reference evidence="3" key="1">
    <citation type="submission" date="2016-01" db="EMBL/GenBank/DDBJ databases">
        <authorList>
            <person name="Peeters Charlotte."/>
        </authorList>
    </citation>
    <scope>NUCLEOTIDE SEQUENCE [LARGE SCALE GENOMIC DNA]</scope>
</reference>
<keyword evidence="3" id="KW-1185">Reference proteome</keyword>
<dbReference type="STRING" id="1777137.AWB76_05549"/>
<dbReference type="PANTHER" id="PTHR32309">
    <property type="entry name" value="TYROSINE-PROTEIN KINASE"/>
    <property type="match status" value="1"/>
</dbReference>
<sequence>MKLYPSNALLRAVQTFPRATARVRAWRRHWLKLLVLVAILGASVYWGLIASDRYVAEMHVVVERTDSVARGPSGDLLSVISGSSESRDLLLFKDRLLSIDMMRRLDKKLHLREHFSDSRHDVLSRLWDRDAPDERFYQYYLSRVTATYDDYSQLLVVRAQGYTPQMAQALAQALVSEGEADMNGEDNQLAGEQVSFIEKQLVTIRDRMMAARQKLLEFQNRNGLVSPTATVQSVSEVVARLEAERADLTAKKHAMEGYLTANAPDMIEIDAQVAAIQRQIATEQGRLASRKGDPLNALVEQQERLQAEAVFMEDVYKTALVSLEKARVEATRKIKSVSILQSANLPQQSLEPRRLYNVIVFAMVSILIAGVIFLLGAIIRDHRD</sequence>
<keyword evidence="1" id="KW-1133">Transmembrane helix</keyword>
<gene>
    <name evidence="2" type="ORF">AWB76_05549</name>
</gene>
<dbReference type="GO" id="GO:0004713">
    <property type="term" value="F:protein tyrosine kinase activity"/>
    <property type="evidence" value="ECO:0007669"/>
    <property type="project" value="TreeGrafter"/>
</dbReference>
<keyword evidence="1" id="KW-0472">Membrane</keyword>
<dbReference type="AlphaFoldDB" id="A0A158CGS0"/>
<evidence type="ECO:0000313" key="3">
    <source>
        <dbReference type="Proteomes" id="UP000054624"/>
    </source>
</evidence>
<dbReference type="GO" id="GO:0005886">
    <property type="term" value="C:plasma membrane"/>
    <property type="evidence" value="ECO:0007669"/>
    <property type="project" value="TreeGrafter"/>
</dbReference>
<keyword evidence="1" id="KW-0812">Transmembrane</keyword>
<organism evidence="2 3">
    <name type="scientific">Caballeronia temeraria</name>
    <dbReference type="NCBI Taxonomy" id="1777137"/>
    <lineage>
        <taxon>Bacteria</taxon>
        <taxon>Pseudomonadati</taxon>
        <taxon>Pseudomonadota</taxon>
        <taxon>Betaproteobacteria</taxon>
        <taxon>Burkholderiales</taxon>
        <taxon>Burkholderiaceae</taxon>
        <taxon>Caballeronia</taxon>
    </lineage>
</organism>
<evidence type="ECO:0000313" key="2">
    <source>
        <dbReference type="EMBL" id="SAK81525.1"/>
    </source>
</evidence>
<protein>
    <submittedName>
        <fullName evidence="2">Lipopolysaccharide biosynthesis protein</fullName>
    </submittedName>
</protein>
<proteinExistence type="predicted"/>
<evidence type="ECO:0000256" key="1">
    <source>
        <dbReference type="SAM" id="Phobius"/>
    </source>
</evidence>
<dbReference type="PANTHER" id="PTHR32309:SF13">
    <property type="entry name" value="FERRIC ENTEROBACTIN TRANSPORT PROTEIN FEPE"/>
    <property type="match status" value="1"/>
</dbReference>
<dbReference type="InterPro" id="IPR050445">
    <property type="entry name" value="Bact_polysacc_biosynth/exp"/>
</dbReference>
<feature type="transmembrane region" description="Helical" evidence="1">
    <location>
        <begin position="355"/>
        <end position="379"/>
    </location>
</feature>
<dbReference type="Proteomes" id="UP000054624">
    <property type="component" value="Unassembled WGS sequence"/>
</dbReference>
<feature type="transmembrane region" description="Helical" evidence="1">
    <location>
        <begin position="30"/>
        <end position="48"/>
    </location>
</feature>
<accession>A0A158CGS0</accession>